<keyword evidence="3" id="KW-1185">Reference proteome</keyword>
<comment type="caution">
    <text evidence="2">The sequence shown here is derived from an EMBL/GenBank/DDBJ whole genome shotgun (WGS) entry which is preliminary data.</text>
</comment>
<sequence>MHSHSLLAAGASLPGRLPPHRHLQHPPGRPRDRPGRRILGRPVPAPRGRGKDIAASAPPGAVTIIGMQEVLHDQLLDIKAGLGPSWAHVGVARDDGFESGENDVAVRDVRPALKGWDAAYTRISTIAVFEHKETGVRWIAANTHLDNEGPVARAQGVKFITSRIRHLQSIWGPLGVSLTGDFNCPPGGEAYETLAADGFFEELSKRAARKRALWNADKYSVFDNIVNGVYASDHRAVVGDIRVSV</sequence>
<organism evidence="2 3">
    <name type="scientific">Parascedosporium putredinis</name>
    <dbReference type="NCBI Taxonomy" id="1442378"/>
    <lineage>
        <taxon>Eukaryota</taxon>
        <taxon>Fungi</taxon>
        <taxon>Dikarya</taxon>
        <taxon>Ascomycota</taxon>
        <taxon>Pezizomycotina</taxon>
        <taxon>Sordariomycetes</taxon>
        <taxon>Hypocreomycetidae</taxon>
        <taxon>Microascales</taxon>
        <taxon>Microascaceae</taxon>
        <taxon>Parascedosporium</taxon>
    </lineage>
</organism>
<evidence type="ECO:0000256" key="1">
    <source>
        <dbReference type="SAM" id="MobiDB-lite"/>
    </source>
</evidence>
<dbReference type="EMBL" id="CALLCH030000020">
    <property type="protein sequence ID" value="CAI4219573.1"/>
    <property type="molecule type" value="Genomic_DNA"/>
</dbReference>
<accession>A0A9P1HBG7</accession>
<dbReference type="AlphaFoldDB" id="A0A9P1HBG7"/>
<evidence type="ECO:0000313" key="3">
    <source>
        <dbReference type="Proteomes" id="UP000838763"/>
    </source>
</evidence>
<name>A0A9P1HBG7_9PEZI</name>
<evidence type="ECO:0008006" key="4">
    <source>
        <dbReference type="Google" id="ProtNLM"/>
    </source>
</evidence>
<dbReference type="Gene3D" id="3.60.10.10">
    <property type="entry name" value="Endonuclease/exonuclease/phosphatase"/>
    <property type="match status" value="2"/>
</dbReference>
<dbReference type="Proteomes" id="UP000838763">
    <property type="component" value="Unassembled WGS sequence"/>
</dbReference>
<dbReference type="SUPFAM" id="SSF56219">
    <property type="entry name" value="DNase I-like"/>
    <property type="match status" value="1"/>
</dbReference>
<proteinExistence type="predicted"/>
<dbReference type="InterPro" id="IPR036691">
    <property type="entry name" value="Endo/exonu/phosph_ase_sf"/>
</dbReference>
<protein>
    <recommendedName>
        <fullName evidence="4">Endonuclease/exonuclease/phosphatase domain-containing protein</fullName>
    </recommendedName>
</protein>
<reference evidence="2" key="1">
    <citation type="submission" date="2022-11" db="EMBL/GenBank/DDBJ databases">
        <authorList>
            <person name="Scott C."/>
            <person name="Bruce N."/>
        </authorList>
    </citation>
    <scope>NUCLEOTIDE SEQUENCE</scope>
</reference>
<dbReference type="OrthoDB" id="276515at2759"/>
<evidence type="ECO:0000313" key="2">
    <source>
        <dbReference type="EMBL" id="CAI4219573.1"/>
    </source>
</evidence>
<gene>
    <name evidence="2" type="ORF">PPNO1_LOCUS9129</name>
</gene>
<feature type="region of interest" description="Disordered" evidence="1">
    <location>
        <begin position="1"/>
        <end position="56"/>
    </location>
</feature>